<feature type="chain" id="PRO_5002431401" evidence="1">
    <location>
        <begin position="24"/>
        <end position="56"/>
    </location>
</feature>
<dbReference type="AlphaFoldDB" id="A0A0E9QDP5"/>
<keyword evidence="1" id="KW-0732">Signal</keyword>
<reference evidence="2" key="1">
    <citation type="submission" date="2014-11" db="EMBL/GenBank/DDBJ databases">
        <authorList>
            <person name="Amaro Gonzalez C."/>
        </authorList>
    </citation>
    <scope>NUCLEOTIDE SEQUENCE</scope>
</reference>
<protein>
    <submittedName>
        <fullName evidence="2">Uncharacterized protein</fullName>
    </submittedName>
</protein>
<feature type="signal peptide" evidence="1">
    <location>
        <begin position="1"/>
        <end position="23"/>
    </location>
</feature>
<accession>A0A0E9QDP5</accession>
<evidence type="ECO:0000256" key="1">
    <source>
        <dbReference type="SAM" id="SignalP"/>
    </source>
</evidence>
<name>A0A0E9QDP5_ANGAN</name>
<proteinExistence type="predicted"/>
<sequence>MFCQPYDGRKVLFLVFCLSQCCPTPFTSVSETAVQVHCEDKPSIALCLQKKSHLNN</sequence>
<reference evidence="2" key="2">
    <citation type="journal article" date="2015" name="Fish Shellfish Immunol.">
        <title>Early steps in the European eel (Anguilla anguilla)-Vibrio vulnificus interaction in the gills: Role of the RtxA13 toxin.</title>
        <authorList>
            <person name="Callol A."/>
            <person name="Pajuelo D."/>
            <person name="Ebbesson L."/>
            <person name="Teles M."/>
            <person name="MacKenzie S."/>
            <person name="Amaro C."/>
        </authorList>
    </citation>
    <scope>NUCLEOTIDE SEQUENCE</scope>
</reference>
<organism evidence="2">
    <name type="scientific">Anguilla anguilla</name>
    <name type="common">European freshwater eel</name>
    <name type="synonym">Muraena anguilla</name>
    <dbReference type="NCBI Taxonomy" id="7936"/>
    <lineage>
        <taxon>Eukaryota</taxon>
        <taxon>Metazoa</taxon>
        <taxon>Chordata</taxon>
        <taxon>Craniata</taxon>
        <taxon>Vertebrata</taxon>
        <taxon>Euteleostomi</taxon>
        <taxon>Actinopterygii</taxon>
        <taxon>Neopterygii</taxon>
        <taxon>Teleostei</taxon>
        <taxon>Anguilliformes</taxon>
        <taxon>Anguillidae</taxon>
        <taxon>Anguilla</taxon>
    </lineage>
</organism>
<evidence type="ECO:0000313" key="2">
    <source>
        <dbReference type="EMBL" id="JAH14899.1"/>
    </source>
</evidence>
<dbReference type="EMBL" id="GBXM01093678">
    <property type="protein sequence ID" value="JAH14899.1"/>
    <property type="molecule type" value="Transcribed_RNA"/>
</dbReference>